<dbReference type="AlphaFoldDB" id="A0A1W2EJF6"/>
<dbReference type="InterPro" id="IPR016181">
    <property type="entry name" value="Acyl_CoA_acyltransferase"/>
</dbReference>
<dbReference type="Gene3D" id="3.40.630.30">
    <property type="match status" value="2"/>
</dbReference>
<dbReference type="Proteomes" id="UP000192678">
    <property type="component" value="Unassembled WGS sequence"/>
</dbReference>
<dbReference type="RefSeq" id="WP_084291114.1">
    <property type="nucleotide sequence ID" value="NZ_FWYB01000012.1"/>
</dbReference>
<name>A0A1W2EJF6_9SPHI</name>
<dbReference type="OrthoDB" id="4228396at2"/>
<proteinExistence type="predicted"/>
<dbReference type="InterPro" id="IPR050276">
    <property type="entry name" value="MshD_Acetyltransferase"/>
</dbReference>
<dbReference type="EMBL" id="FWYB01000012">
    <property type="protein sequence ID" value="SMD09268.1"/>
    <property type="molecule type" value="Genomic_DNA"/>
</dbReference>
<reference evidence="2 3" key="1">
    <citation type="submission" date="2017-04" db="EMBL/GenBank/DDBJ databases">
        <authorList>
            <person name="Afonso C.L."/>
            <person name="Miller P.J."/>
            <person name="Scott M.A."/>
            <person name="Spackman E."/>
            <person name="Goraichik I."/>
            <person name="Dimitrov K.M."/>
            <person name="Suarez D.L."/>
            <person name="Swayne D.E."/>
        </authorList>
    </citation>
    <scope>NUCLEOTIDE SEQUENCE [LARGE SCALE GENOMIC DNA]</scope>
    <source>
        <strain evidence="2 3">DSM 19625</strain>
    </source>
</reference>
<evidence type="ECO:0000313" key="3">
    <source>
        <dbReference type="Proteomes" id="UP000192678"/>
    </source>
</evidence>
<keyword evidence="3" id="KW-1185">Reference proteome</keyword>
<dbReference type="PROSITE" id="PS51186">
    <property type="entry name" value="GNAT"/>
    <property type="match status" value="2"/>
</dbReference>
<dbReference type="STRING" id="475255.SAMN04488101_112106"/>
<accession>A0A1W2EJF6</accession>
<evidence type="ECO:0000259" key="1">
    <source>
        <dbReference type="PROSITE" id="PS51186"/>
    </source>
</evidence>
<dbReference type="GO" id="GO:0016747">
    <property type="term" value="F:acyltransferase activity, transferring groups other than amino-acyl groups"/>
    <property type="evidence" value="ECO:0007669"/>
    <property type="project" value="InterPro"/>
</dbReference>
<feature type="domain" description="N-acetyltransferase" evidence="1">
    <location>
        <begin position="147"/>
        <end position="278"/>
    </location>
</feature>
<dbReference type="CDD" id="cd04301">
    <property type="entry name" value="NAT_SF"/>
    <property type="match status" value="2"/>
</dbReference>
<keyword evidence="2" id="KW-0689">Ribosomal protein</keyword>
<dbReference type="SUPFAM" id="SSF55729">
    <property type="entry name" value="Acyl-CoA N-acyltransferases (Nat)"/>
    <property type="match status" value="2"/>
</dbReference>
<protein>
    <submittedName>
        <fullName evidence="2">Ribosomal protein S18 acetylase RimI</fullName>
    </submittedName>
</protein>
<keyword evidence="2" id="KW-0687">Ribonucleoprotein</keyword>
<dbReference type="GO" id="GO:0005840">
    <property type="term" value="C:ribosome"/>
    <property type="evidence" value="ECO:0007669"/>
    <property type="project" value="UniProtKB-KW"/>
</dbReference>
<gene>
    <name evidence="2" type="ORF">SAMN04488101_112106</name>
</gene>
<dbReference type="Pfam" id="PF00583">
    <property type="entry name" value="Acetyltransf_1"/>
    <property type="match status" value="2"/>
</dbReference>
<sequence>MKIDNLINRSKEEIIEVFNNSFADYLVPMQLNAEQFDLKCKTDQVDLNYSLGIEDKGRLVGFILNGLGNINDKLVLYNAGTGVIPEYRGKGIVKQLYDYLIPKLTNIDYMSLEVISDNIPAIKSYEKVGFDIYRHLHCYKGSLSLLNTIPEVDILVSDNYDWERFKFFWDWQPSWSNSISALNLLKSTNKLIVAQQDQKVIAYLIYNPLTKRIQQFSVDKTQRNKGIGSALLAYLAEHFDKQVHIINVDARSDESNEFLKKNGFEKFISQYEMIMPLL</sequence>
<organism evidence="2 3">
    <name type="scientific">Pedobacter nyackensis</name>
    <dbReference type="NCBI Taxonomy" id="475255"/>
    <lineage>
        <taxon>Bacteria</taxon>
        <taxon>Pseudomonadati</taxon>
        <taxon>Bacteroidota</taxon>
        <taxon>Sphingobacteriia</taxon>
        <taxon>Sphingobacteriales</taxon>
        <taxon>Sphingobacteriaceae</taxon>
        <taxon>Pedobacter</taxon>
    </lineage>
</organism>
<evidence type="ECO:0000313" key="2">
    <source>
        <dbReference type="EMBL" id="SMD09268.1"/>
    </source>
</evidence>
<dbReference type="InterPro" id="IPR000182">
    <property type="entry name" value="GNAT_dom"/>
</dbReference>
<feature type="domain" description="N-acetyltransferase" evidence="1">
    <location>
        <begin position="1"/>
        <end position="150"/>
    </location>
</feature>
<dbReference type="PANTHER" id="PTHR43617">
    <property type="entry name" value="L-AMINO ACID N-ACETYLTRANSFERASE"/>
    <property type="match status" value="1"/>
</dbReference>